<keyword evidence="11 14" id="KW-0275">Fatty acid biosynthesis</keyword>
<evidence type="ECO:0000256" key="5">
    <source>
        <dbReference type="ARBA" id="ARBA00022516"/>
    </source>
</evidence>
<protein>
    <recommendedName>
        <fullName evidence="4 14">Very-long-chain (3R)-3-hydroxyacyl-CoA dehydratase</fullName>
        <ecNumber evidence="4 14">4.2.1.134</ecNumber>
    </recommendedName>
</protein>
<accession>A0ABR3WZP9</accession>
<name>A0ABR3WZP9_9PEZI</name>
<evidence type="ECO:0000256" key="14">
    <source>
        <dbReference type="RuleBase" id="RU363109"/>
    </source>
</evidence>
<evidence type="ECO:0000256" key="4">
    <source>
        <dbReference type="ARBA" id="ARBA00013122"/>
    </source>
</evidence>
<feature type="transmembrane region" description="Helical" evidence="14">
    <location>
        <begin position="12"/>
        <end position="34"/>
    </location>
</feature>
<proteinExistence type="inferred from homology"/>
<evidence type="ECO:0000256" key="6">
    <source>
        <dbReference type="ARBA" id="ARBA00022692"/>
    </source>
</evidence>
<comment type="caution">
    <text evidence="14">Lacks conserved residue(s) required for the propagation of feature annotation.</text>
</comment>
<reference evidence="15 16" key="1">
    <citation type="journal article" date="2024" name="Commun. Biol.">
        <title>Comparative genomic analysis of thermophilic fungi reveals convergent evolutionary adaptations and gene losses.</title>
        <authorList>
            <person name="Steindorff A.S."/>
            <person name="Aguilar-Pontes M.V."/>
            <person name="Robinson A.J."/>
            <person name="Andreopoulos B."/>
            <person name="LaButti K."/>
            <person name="Kuo A."/>
            <person name="Mondo S."/>
            <person name="Riley R."/>
            <person name="Otillar R."/>
            <person name="Haridas S."/>
            <person name="Lipzen A."/>
            <person name="Grimwood J."/>
            <person name="Schmutz J."/>
            <person name="Clum A."/>
            <person name="Reid I.D."/>
            <person name="Moisan M.C."/>
            <person name="Butler G."/>
            <person name="Nguyen T.T.M."/>
            <person name="Dewar K."/>
            <person name="Conant G."/>
            <person name="Drula E."/>
            <person name="Henrissat B."/>
            <person name="Hansel C."/>
            <person name="Singer S."/>
            <person name="Hutchinson M.I."/>
            <person name="de Vries R.P."/>
            <person name="Natvig D.O."/>
            <person name="Powell A.J."/>
            <person name="Tsang A."/>
            <person name="Grigoriev I.V."/>
        </authorList>
    </citation>
    <scope>NUCLEOTIDE SEQUENCE [LARGE SCALE GENOMIC DNA]</scope>
    <source>
        <strain evidence="15 16">ATCC 24622</strain>
    </source>
</reference>
<dbReference type="EC" id="4.2.1.134" evidence="4 14"/>
<comment type="catalytic activity">
    <reaction evidence="13 14">
        <text>a very-long-chain (3R)-3-hydroxyacyl-CoA = a very-long-chain (2E)-enoyl-CoA + H2O</text>
        <dbReference type="Rhea" id="RHEA:45812"/>
        <dbReference type="ChEBI" id="CHEBI:15377"/>
        <dbReference type="ChEBI" id="CHEBI:83728"/>
        <dbReference type="ChEBI" id="CHEBI:85440"/>
        <dbReference type="EC" id="4.2.1.134"/>
    </reaction>
</comment>
<feature type="transmembrane region" description="Helical" evidence="14">
    <location>
        <begin position="55"/>
        <end position="78"/>
    </location>
</feature>
<evidence type="ECO:0000256" key="12">
    <source>
        <dbReference type="ARBA" id="ARBA00023239"/>
    </source>
</evidence>
<evidence type="ECO:0000256" key="10">
    <source>
        <dbReference type="ARBA" id="ARBA00023136"/>
    </source>
</evidence>
<evidence type="ECO:0000256" key="3">
    <source>
        <dbReference type="ARBA" id="ARBA00007811"/>
    </source>
</evidence>
<evidence type="ECO:0000256" key="1">
    <source>
        <dbReference type="ARBA" id="ARBA00004141"/>
    </source>
</evidence>
<keyword evidence="9 14" id="KW-0443">Lipid metabolism</keyword>
<feature type="transmembrane region" description="Helical" evidence="14">
    <location>
        <begin position="168"/>
        <end position="189"/>
    </location>
</feature>
<evidence type="ECO:0000256" key="8">
    <source>
        <dbReference type="ARBA" id="ARBA00022989"/>
    </source>
</evidence>
<keyword evidence="5 14" id="KW-0444">Lipid biosynthesis</keyword>
<dbReference type="PANTHER" id="PTHR11035:SF3">
    <property type="entry name" value="VERY-LONG-CHAIN (3R)-3-HYDROXYACYL-COA DEHYDRATASE"/>
    <property type="match status" value="1"/>
</dbReference>
<dbReference type="PANTHER" id="PTHR11035">
    <property type="entry name" value="VERY-LONG-CHAIN (3R)-3-HYDROXYACYL-COA DEHYDRATASE"/>
    <property type="match status" value="1"/>
</dbReference>
<evidence type="ECO:0000256" key="2">
    <source>
        <dbReference type="ARBA" id="ARBA00005194"/>
    </source>
</evidence>
<evidence type="ECO:0000256" key="7">
    <source>
        <dbReference type="ARBA" id="ARBA00022832"/>
    </source>
</evidence>
<comment type="subcellular location">
    <subcellularLocation>
        <location evidence="14">Endoplasmic reticulum membrane</location>
        <topology evidence="14">Multi-pass membrane protein</topology>
    </subcellularLocation>
    <subcellularLocation>
        <location evidence="1">Membrane</location>
        <topology evidence="1">Multi-pass membrane protein</topology>
    </subcellularLocation>
</comment>
<evidence type="ECO:0000256" key="11">
    <source>
        <dbReference type="ARBA" id="ARBA00023160"/>
    </source>
</evidence>
<keyword evidence="7 14" id="KW-0276">Fatty acid metabolism</keyword>
<keyword evidence="12 14" id="KW-0456">Lyase</keyword>
<dbReference type="InterPro" id="IPR007482">
    <property type="entry name" value="Tyr_Pase-like_PTPLA"/>
</dbReference>
<organism evidence="15 16">
    <name type="scientific">Phialemonium thermophilum</name>
    <dbReference type="NCBI Taxonomy" id="223376"/>
    <lineage>
        <taxon>Eukaryota</taxon>
        <taxon>Fungi</taxon>
        <taxon>Dikarya</taxon>
        <taxon>Ascomycota</taxon>
        <taxon>Pezizomycotina</taxon>
        <taxon>Sordariomycetes</taxon>
        <taxon>Sordariomycetidae</taxon>
        <taxon>Cephalothecales</taxon>
        <taxon>Cephalothecaceae</taxon>
        <taxon>Phialemonium</taxon>
    </lineage>
</organism>
<dbReference type="Proteomes" id="UP001586593">
    <property type="component" value="Unassembled WGS sequence"/>
</dbReference>
<evidence type="ECO:0000313" key="15">
    <source>
        <dbReference type="EMBL" id="KAL1869176.1"/>
    </source>
</evidence>
<dbReference type="EMBL" id="JAZHXJ010000201">
    <property type="protein sequence ID" value="KAL1869176.1"/>
    <property type="molecule type" value="Genomic_DNA"/>
</dbReference>
<gene>
    <name evidence="15" type="ORF">VTK73DRAFT_3345</name>
</gene>
<keyword evidence="6 14" id="KW-0812">Transmembrane</keyword>
<dbReference type="Pfam" id="PF04387">
    <property type="entry name" value="PTPLA"/>
    <property type="match status" value="1"/>
</dbReference>
<keyword evidence="8 14" id="KW-1133">Transmembrane helix</keyword>
<feature type="transmembrane region" description="Helical" evidence="14">
    <location>
        <begin position="130"/>
        <end position="148"/>
    </location>
</feature>
<comment type="pathway">
    <text evidence="2 14">Lipid metabolism; fatty acid biosynthesis.</text>
</comment>
<comment type="function">
    <text evidence="14">Catalyzes the third of the four reactions of the long-chain fatty acids elongation cycle. This endoplasmic reticulum-bound enzymatic process, allows the addition of two carbons to the chain of long- and very long-chain fatty acids/VLCFAs per cycle. This enzyme catalyzes the dehydration of the 3-hydroxyacyl-CoA intermediate into trans-2,3-enoyl-CoA, within each cycle of fatty acid elongation. Thereby, it participates to the production of VLCFAs of different chain lengths that are involved in multiple biological processes as precursors of membrane lipids and lipid mediators.</text>
</comment>
<comment type="similarity">
    <text evidence="3 14">Belongs to the very long-chain fatty acids dehydratase HACD family.</text>
</comment>
<keyword evidence="10 14" id="KW-0472">Membrane</keyword>
<keyword evidence="14" id="KW-0256">Endoplasmic reticulum</keyword>
<comment type="caution">
    <text evidence="15">The sequence shown here is derived from an EMBL/GenBank/DDBJ whole genome shotgun (WGS) entry which is preliminary data.</text>
</comment>
<evidence type="ECO:0000313" key="16">
    <source>
        <dbReference type="Proteomes" id="UP001586593"/>
    </source>
</evidence>
<keyword evidence="16" id="KW-1185">Reference proteome</keyword>
<evidence type="ECO:0000256" key="9">
    <source>
        <dbReference type="ARBA" id="ARBA00023098"/>
    </source>
</evidence>
<sequence>MVSTLKRSYLIAYNFASAVAWATVLGRVVAVLFLKGAPFVPLTVANFARTTQTFALLEILHSILGIVPAPLLTTILQVSSRLFIMWLVTYPFPEVTASPAYSSMLSAWSLVEIIRYAYFALKQGGAAPPYWLHWLRYSAFIVLYPIGITSELIEVFLAIRGPAAQLAWWAPYFLGAAATVYIPGAPTLYSHMMKQRRKQLASYDVKKVQ</sequence>
<evidence type="ECO:0000256" key="13">
    <source>
        <dbReference type="ARBA" id="ARBA00036671"/>
    </source>
</evidence>